<name>A0ABU6Y3G9_9FABA</name>
<keyword evidence="2" id="KW-0052">Apoplast</keyword>
<dbReference type="Pfam" id="PF04674">
    <property type="entry name" value="Phi_1"/>
    <property type="match status" value="1"/>
</dbReference>
<protein>
    <submittedName>
        <fullName evidence="6">Uncharacterized protein</fullName>
    </submittedName>
</protein>
<keyword evidence="7" id="KW-1185">Reference proteome</keyword>
<organism evidence="6 7">
    <name type="scientific">Stylosanthes scabra</name>
    <dbReference type="NCBI Taxonomy" id="79078"/>
    <lineage>
        <taxon>Eukaryota</taxon>
        <taxon>Viridiplantae</taxon>
        <taxon>Streptophyta</taxon>
        <taxon>Embryophyta</taxon>
        <taxon>Tracheophyta</taxon>
        <taxon>Spermatophyta</taxon>
        <taxon>Magnoliopsida</taxon>
        <taxon>eudicotyledons</taxon>
        <taxon>Gunneridae</taxon>
        <taxon>Pentapetalae</taxon>
        <taxon>rosids</taxon>
        <taxon>fabids</taxon>
        <taxon>Fabales</taxon>
        <taxon>Fabaceae</taxon>
        <taxon>Papilionoideae</taxon>
        <taxon>50 kb inversion clade</taxon>
        <taxon>dalbergioids sensu lato</taxon>
        <taxon>Dalbergieae</taxon>
        <taxon>Pterocarpus clade</taxon>
        <taxon>Stylosanthes</taxon>
    </lineage>
</organism>
<dbReference type="PANTHER" id="PTHR31279">
    <property type="entry name" value="PROTEIN EXORDIUM-LIKE 5"/>
    <property type="match status" value="1"/>
</dbReference>
<gene>
    <name evidence="6" type="ORF">PIB30_008120</name>
</gene>
<dbReference type="PANTHER" id="PTHR31279:SF13">
    <property type="entry name" value="PROTEIN EXORDIUM-LIKE 6"/>
    <property type="match status" value="1"/>
</dbReference>
<proteinExistence type="inferred from homology"/>
<sequence length="310" mass="32742">MGRDREKEKEKRRKMASFRIACLVVLLVLVVGPIAVWGAEKGTAVPLSHKGGRLLSGNLNIGILWYGAITKEQKDAILSFFKSLNPSGGGSEPQVSSWWDIVESYQAYAKAGGGNDIPKITVNVVSEQFDPNYSLGKVLIKDFIKKLIPKANGGKSDTLAVIIASKGVTVQEMCAGSCAQHGLIEQQPYVAVGDPEEECPECAWPFLEAPGISLKPPSGAVGADAMVMLLAGGLAGAVTNPYGDGFYADARGDNILEATSVCSRILSAQEAKLPVDPVSGGAYNANGVGGTKFFLPAIWNPKTSSCWTPL</sequence>
<evidence type="ECO:0000313" key="6">
    <source>
        <dbReference type="EMBL" id="MED6204300.1"/>
    </source>
</evidence>
<dbReference type="InterPro" id="IPR006766">
    <property type="entry name" value="EXORDIUM-like"/>
</dbReference>
<dbReference type="EMBL" id="JASCZI010241673">
    <property type="protein sequence ID" value="MED6204300.1"/>
    <property type="molecule type" value="Genomic_DNA"/>
</dbReference>
<keyword evidence="3" id="KW-0964">Secreted</keyword>
<evidence type="ECO:0000256" key="5">
    <source>
        <dbReference type="ARBA" id="ARBA00023591"/>
    </source>
</evidence>
<dbReference type="Proteomes" id="UP001341840">
    <property type="component" value="Unassembled WGS sequence"/>
</dbReference>
<evidence type="ECO:0000256" key="2">
    <source>
        <dbReference type="ARBA" id="ARBA00022523"/>
    </source>
</evidence>
<comment type="similarity">
    <text evidence="5">Belongs to the EXORDIUM family.</text>
</comment>
<evidence type="ECO:0000256" key="1">
    <source>
        <dbReference type="ARBA" id="ARBA00004271"/>
    </source>
</evidence>
<comment type="subcellular location">
    <subcellularLocation>
        <location evidence="1">Secreted</location>
        <location evidence="1">Extracellular space</location>
        <location evidence="1">Apoplast</location>
    </subcellularLocation>
</comment>
<evidence type="ECO:0000256" key="3">
    <source>
        <dbReference type="ARBA" id="ARBA00022525"/>
    </source>
</evidence>
<accession>A0ABU6Y3G9</accession>
<keyword evidence="4" id="KW-0732">Signal</keyword>
<comment type="caution">
    <text evidence="6">The sequence shown here is derived from an EMBL/GenBank/DDBJ whole genome shotgun (WGS) entry which is preliminary data.</text>
</comment>
<evidence type="ECO:0000256" key="4">
    <source>
        <dbReference type="ARBA" id="ARBA00022729"/>
    </source>
</evidence>
<evidence type="ECO:0000313" key="7">
    <source>
        <dbReference type="Proteomes" id="UP001341840"/>
    </source>
</evidence>
<reference evidence="6 7" key="1">
    <citation type="journal article" date="2023" name="Plants (Basel)">
        <title>Bridging the Gap: Combining Genomics and Transcriptomics Approaches to Understand Stylosanthes scabra, an Orphan Legume from the Brazilian Caatinga.</title>
        <authorList>
            <person name="Ferreira-Neto J.R.C."/>
            <person name="da Silva M.D."/>
            <person name="Binneck E."/>
            <person name="de Melo N.F."/>
            <person name="da Silva R.H."/>
            <person name="de Melo A.L.T.M."/>
            <person name="Pandolfi V."/>
            <person name="Bustamante F.O."/>
            <person name="Brasileiro-Vidal A.C."/>
            <person name="Benko-Iseppon A.M."/>
        </authorList>
    </citation>
    <scope>NUCLEOTIDE SEQUENCE [LARGE SCALE GENOMIC DNA]</scope>
    <source>
        <tissue evidence="6">Leaves</tissue>
    </source>
</reference>